<evidence type="ECO:0000313" key="1">
    <source>
        <dbReference type="EMBL" id="SNR38959.1"/>
    </source>
</evidence>
<keyword evidence="2" id="KW-1185">Reference proteome</keyword>
<proteinExistence type="predicted"/>
<sequence length="220" mass="25650">MLLKQRHNSTNRFFFKKGILFDMSMQNHQFLMKKLHSLSLIFLALFIQSCFPVSIPPNLENGKLMEAKKFKRKLPGQYAYIFTDPKDANEFYYYLSAKFPPNQEGDSENNVPARIHNTDYYISFYETEKKSRVVNLLPAIANEVMREKNIAIELDEPPIVRDGTWYIALVITDAAFSDALSPDYKHQKEVLAYAKSLHNEYISTHNYNSLQFQNTTNTNK</sequence>
<dbReference type="AlphaFoldDB" id="A0A238VZS5"/>
<gene>
    <name evidence="1" type="ORF">SAMN06265376_101478</name>
</gene>
<organism evidence="1 2">
    <name type="scientific">Dokdonia pacifica</name>
    <dbReference type="NCBI Taxonomy" id="1627892"/>
    <lineage>
        <taxon>Bacteria</taxon>
        <taxon>Pseudomonadati</taxon>
        <taxon>Bacteroidota</taxon>
        <taxon>Flavobacteriia</taxon>
        <taxon>Flavobacteriales</taxon>
        <taxon>Flavobacteriaceae</taxon>
        <taxon>Dokdonia</taxon>
    </lineage>
</organism>
<protein>
    <submittedName>
        <fullName evidence="1">Uncharacterized protein</fullName>
    </submittedName>
</protein>
<dbReference type="Proteomes" id="UP000198379">
    <property type="component" value="Unassembled WGS sequence"/>
</dbReference>
<reference evidence="1 2" key="1">
    <citation type="submission" date="2017-06" db="EMBL/GenBank/DDBJ databases">
        <authorList>
            <person name="Kim H.J."/>
            <person name="Triplett B.A."/>
        </authorList>
    </citation>
    <scope>NUCLEOTIDE SEQUENCE [LARGE SCALE GENOMIC DNA]</scope>
    <source>
        <strain evidence="1 2">DSM 25597</strain>
    </source>
</reference>
<dbReference type="EMBL" id="FZNY01000001">
    <property type="protein sequence ID" value="SNR38959.1"/>
    <property type="molecule type" value="Genomic_DNA"/>
</dbReference>
<accession>A0A238VZS5</accession>
<evidence type="ECO:0000313" key="2">
    <source>
        <dbReference type="Proteomes" id="UP000198379"/>
    </source>
</evidence>
<name>A0A238VZS5_9FLAO</name>